<organism evidence="2 3">
    <name type="scientific">Sodiomyces alkalinus (strain CBS 110278 / VKM F-3762 / F11)</name>
    <name type="common">Alkaliphilic filamentous fungus</name>
    <dbReference type="NCBI Taxonomy" id="1314773"/>
    <lineage>
        <taxon>Eukaryota</taxon>
        <taxon>Fungi</taxon>
        <taxon>Dikarya</taxon>
        <taxon>Ascomycota</taxon>
        <taxon>Pezizomycotina</taxon>
        <taxon>Sordariomycetes</taxon>
        <taxon>Hypocreomycetidae</taxon>
        <taxon>Glomerellales</taxon>
        <taxon>Plectosphaerellaceae</taxon>
        <taxon>Sodiomyces</taxon>
    </lineage>
</organism>
<dbReference type="EMBL" id="ML119057">
    <property type="protein sequence ID" value="ROT37078.1"/>
    <property type="molecule type" value="Genomic_DNA"/>
</dbReference>
<dbReference type="Proteomes" id="UP000272025">
    <property type="component" value="Unassembled WGS sequence"/>
</dbReference>
<keyword evidence="1" id="KW-0732">Signal</keyword>
<evidence type="ECO:0000256" key="1">
    <source>
        <dbReference type="SAM" id="SignalP"/>
    </source>
</evidence>
<reference evidence="2 3" key="1">
    <citation type="journal article" date="2018" name="Mol. Ecol.">
        <title>The obligate alkalophilic soda-lake fungus Sodiomyces alkalinus has shifted to a protein diet.</title>
        <authorList>
            <person name="Grum-Grzhimaylo A.A."/>
            <person name="Falkoski D.L."/>
            <person name="van den Heuvel J."/>
            <person name="Valero-Jimenez C.A."/>
            <person name="Min B."/>
            <person name="Choi I.G."/>
            <person name="Lipzen A."/>
            <person name="Daum C.G."/>
            <person name="Aanen D.K."/>
            <person name="Tsang A."/>
            <person name="Henrissat B."/>
            <person name="Bilanenko E.N."/>
            <person name="de Vries R.P."/>
            <person name="van Kan J.A.L."/>
            <person name="Grigoriev I.V."/>
            <person name="Debets A.J.M."/>
        </authorList>
    </citation>
    <scope>NUCLEOTIDE SEQUENCE [LARGE SCALE GENOMIC DNA]</scope>
    <source>
        <strain evidence="2 3">F11</strain>
    </source>
</reference>
<dbReference type="AlphaFoldDB" id="A0A3N2PRG8"/>
<proteinExistence type="predicted"/>
<feature type="signal peptide" evidence="1">
    <location>
        <begin position="1"/>
        <end position="29"/>
    </location>
</feature>
<evidence type="ECO:0000313" key="3">
    <source>
        <dbReference type="Proteomes" id="UP000272025"/>
    </source>
</evidence>
<evidence type="ECO:0000313" key="2">
    <source>
        <dbReference type="EMBL" id="ROT37078.1"/>
    </source>
</evidence>
<dbReference type="GeneID" id="39582014"/>
<protein>
    <submittedName>
        <fullName evidence="2">Uncharacterized protein</fullName>
    </submittedName>
</protein>
<accession>A0A3N2PRG8</accession>
<sequence length="285" mass="31231">MTKTLRASMRSTILLTIGLLAVMFGMSAALPTSNNTVGGNSDLADTSIDSELRVCRLTPPSGPSLLVESGGDRDNGGKGVLLQNADSGPARWFHFYHSSYDNMVYKSVKIRSGETVFVSLCDGFEGRIQRGTETNWERSIQKLGTWAEFSFDEAGRDIWGNISVLEGCDGGVEIATTDGSNVRKGFREYILDGAPSNAMTRKRNGSPVIDKLVGHDANRAADEYIRRRLNPSMVDISNNQQTAVKSGNMRMRFIFHRGSYEVGGLPCRGGITHFLVSHLWNGQRS</sequence>
<dbReference type="RefSeq" id="XP_028464884.1">
    <property type="nucleotide sequence ID" value="XM_028613536.1"/>
</dbReference>
<feature type="chain" id="PRO_5018216985" evidence="1">
    <location>
        <begin position="30"/>
        <end position="285"/>
    </location>
</feature>
<keyword evidence="3" id="KW-1185">Reference proteome</keyword>
<dbReference type="OrthoDB" id="9971407at2759"/>
<name>A0A3N2PRG8_SODAK</name>
<gene>
    <name evidence="2" type="ORF">SODALDRAFT_351446</name>
</gene>